<dbReference type="EMBL" id="SNRW01025986">
    <property type="protein sequence ID" value="KAA6361128.1"/>
    <property type="molecule type" value="Genomic_DNA"/>
</dbReference>
<dbReference type="Proteomes" id="UP000324800">
    <property type="component" value="Unassembled WGS sequence"/>
</dbReference>
<accession>A0A5J4TS94</accession>
<feature type="non-terminal residue" evidence="1">
    <location>
        <position position="371"/>
    </location>
</feature>
<protein>
    <submittedName>
        <fullName evidence="1">Uncharacterized protein</fullName>
    </submittedName>
</protein>
<name>A0A5J4TS94_9EUKA</name>
<dbReference type="AlphaFoldDB" id="A0A5J4TS94"/>
<proteinExistence type="predicted"/>
<sequence length="371" mass="41856">MTQASGQNAQILFAHIHDGAGLNTTPNQPPTDNWNANGNDINVFVSNSEITVTDADVGHALKTPPMQDIQFFIMMFMELLTGLNAFAIEFWANPIAQEQVRDYKARTLQAPEVTRHAEITPHQILNIAVNTGNTFNSTCARKEHEMALIDLVGKCAAQLCFAERSIYIQIQEKKGVQRAQQFDPGYNGVISRVTQSMHALRQIQGQGSQGLVNPQAVKYSTTAMGPGLQIPQLVTLTPTQIIQQFYSGQLIPRPQIQQPFQGFGLYPGMQQFFKFFRNQAFSNKPNLLQAIAYKYIDSQASLRVYHNSCRVHRHLEQPTLVQQQQNQAQEPRYVNGLLLDSPGTALTRRNAQDQQPLWNKQNLYRTDWSLF</sequence>
<reference evidence="1 2" key="1">
    <citation type="submission" date="2019-03" db="EMBL/GenBank/DDBJ databases">
        <title>Single cell metagenomics reveals metabolic interactions within the superorganism composed of flagellate Streblomastix strix and complex community of Bacteroidetes bacteria on its surface.</title>
        <authorList>
            <person name="Treitli S.C."/>
            <person name="Kolisko M."/>
            <person name="Husnik F."/>
            <person name="Keeling P."/>
            <person name="Hampl V."/>
        </authorList>
    </citation>
    <scope>NUCLEOTIDE SEQUENCE [LARGE SCALE GENOMIC DNA]</scope>
    <source>
        <strain evidence="1">ST1C</strain>
    </source>
</reference>
<gene>
    <name evidence="1" type="ORF">EZS28_043345</name>
</gene>
<evidence type="ECO:0000313" key="2">
    <source>
        <dbReference type="Proteomes" id="UP000324800"/>
    </source>
</evidence>
<organism evidence="1 2">
    <name type="scientific">Streblomastix strix</name>
    <dbReference type="NCBI Taxonomy" id="222440"/>
    <lineage>
        <taxon>Eukaryota</taxon>
        <taxon>Metamonada</taxon>
        <taxon>Preaxostyla</taxon>
        <taxon>Oxymonadida</taxon>
        <taxon>Streblomastigidae</taxon>
        <taxon>Streblomastix</taxon>
    </lineage>
</organism>
<comment type="caution">
    <text evidence="1">The sequence shown here is derived from an EMBL/GenBank/DDBJ whole genome shotgun (WGS) entry which is preliminary data.</text>
</comment>
<evidence type="ECO:0000313" key="1">
    <source>
        <dbReference type="EMBL" id="KAA6361128.1"/>
    </source>
</evidence>